<dbReference type="InterPro" id="IPR025358">
    <property type="entry name" value="DUF4262"/>
</dbReference>
<protein>
    <submittedName>
        <fullName evidence="1">Uncharacterized protein DUF4262</fullName>
    </submittedName>
</protein>
<comment type="caution">
    <text evidence="1">The sequence shown here is derived from an EMBL/GenBank/DDBJ whole genome shotgun (WGS) entry which is preliminary data.</text>
</comment>
<evidence type="ECO:0000313" key="2">
    <source>
        <dbReference type="Proteomes" id="UP000239494"/>
    </source>
</evidence>
<evidence type="ECO:0000313" key="1">
    <source>
        <dbReference type="EMBL" id="PRY40271.1"/>
    </source>
</evidence>
<sequence>MPGGTPTVGGGPFAVVRGRQNGGVTIPPYPQEEIDLRAWLLQQADLHGHAVVCVPEDSEGAPYSFTVGNWRRFGVAEAVVVGLPGDAATVLLNAYAKRAREGERFVPGQLYHDFFQGVPVTFERVFKGFYPEFFGSAFLLYYKGDFPAVQLVVPTPQGDWPWQPTAPAGFGDWQLLLTESGHPESWQPGVNGP</sequence>
<dbReference type="EMBL" id="PVTF01000006">
    <property type="protein sequence ID" value="PRY40271.1"/>
    <property type="molecule type" value="Genomic_DNA"/>
</dbReference>
<name>A0A2T0T3Q4_9PSEU</name>
<accession>A0A2T0T3Q4</accession>
<dbReference type="Pfam" id="PF14081">
    <property type="entry name" value="DUF4262"/>
    <property type="match status" value="1"/>
</dbReference>
<reference evidence="1 2" key="1">
    <citation type="submission" date="2018-03" db="EMBL/GenBank/DDBJ databases">
        <title>Genomic Encyclopedia of Archaeal and Bacterial Type Strains, Phase II (KMG-II): from individual species to whole genera.</title>
        <authorList>
            <person name="Goeker M."/>
        </authorList>
    </citation>
    <scope>NUCLEOTIDE SEQUENCE [LARGE SCALE GENOMIC DNA]</scope>
    <source>
        <strain evidence="1 2">DSM 44720</strain>
    </source>
</reference>
<proteinExistence type="predicted"/>
<gene>
    <name evidence="1" type="ORF">CLV43_1065</name>
</gene>
<keyword evidence="2" id="KW-1185">Reference proteome</keyword>
<organism evidence="1 2">
    <name type="scientific">Umezawaea tangerina</name>
    <dbReference type="NCBI Taxonomy" id="84725"/>
    <lineage>
        <taxon>Bacteria</taxon>
        <taxon>Bacillati</taxon>
        <taxon>Actinomycetota</taxon>
        <taxon>Actinomycetes</taxon>
        <taxon>Pseudonocardiales</taxon>
        <taxon>Pseudonocardiaceae</taxon>
        <taxon>Umezawaea</taxon>
    </lineage>
</organism>
<dbReference type="Proteomes" id="UP000239494">
    <property type="component" value="Unassembled WGS sequence"/>
</dbReference>
<dbReference type="AlphaFoldDB" id="A0A2T0T3Q4"/>